<dbReference type="Proteomes" id="UP001154095">
    <property type="component" value="Chromosome"/>
</dbReference>
<evidence type="ECO:0000313" key="4">
    <source>
        <dbReference type="Proteomes" id="UP001154111"/>
    </source>
</evidence>
<keyword evidence="3" id="KW-1185">Reference proteome</keyword>
<evidence type="ECO:0000313" key="2">
    <source>
        <dbReference type="EMBL" id="CAH2761847.1"/>
    </source>
</evidence>
<accession>A0AAU9VFQ4</accession>
<gene>
    <name evidence="2" type="ORF">ERYAMS2_00911</name>
    <name evidence="1" type="ORF">ERYAMS_00617</name>
</gene>
<name>A0AAU9VFQ4_9FIRM</name>
<proteinExistence type="predicted"/>
<sequence>MMKEAIYIINGVTPNSIIVQEEDRLIWVDELPNQGITVTSETVQSDLKSWDVVRRAKSIDYVKETQLSTWSDVYQLWYSTKFLCQEIDDAKARALGRVLASQENNHFEMVREQIVDILYCASTPARIKGWFHKAMAHERKQNPKIELFQTVTEDASEEGVYQGICKLEAYAQDHHYFFQLEPYTKREAI</sequence>
<dbReference type="AlphaFoldDB" id="A0AAU9VFQ4"/>
<dbReference type="EMBL" id="OW659496">
    <property type="protein sequence ID" value="CAH2761838.1"/>
    <property type="molecule type" value="Genomic_DNA"/>
</dbReference>
<dbReference type="GeneID" id="41396134"/>
<dbReference type="Proteomes" id="UP001154111">
    <property type="component" value="Chromosome"/>
</dbReference>
<organism evidence="2 4">
    <name type="scientific">Erysipelothrix amsterdamensis</name>
    <dbReference type="NCBI Taxonomy" id="2929157"/>
    <lineage>
        <taxon>Bacteria</taxon>
        <taxon>Bacillati</taxon>
        <taxon>Bacillota</taxon>
        <taxon>Erysipelotrichia</taxon>
        <taxon>Erysipelotrichales</taxon>
        <taxon>Erysipelotrichaceae</taxon>
        <taxon>Erysipelothrix</taxon>
    </lineage>
</organism>
<dbReference type="EMBL" id="OW659477">
    <property type="protein sequence ID" value="CAH2761847.1"/>
    <property type="molecule type" value="Genomic_DNA"/>
</dbReference>
<evidence type="ECO:0000313" key="3">
    <source>
        <dbReference type="Proteomes" id="UP001154095"/>
    </source>
</evidence>
<dbReference type="RefSeq" id="WP_003773236.1">
    <property type="nucleotide sequence ID" value="NZ_OW659477.1"/>
</dbReference>
<protein>
    <submittedName>
        <fullName evidence="2">DUF523 domain-containing protein</fullName>
    </submittedName>
</protein>
<reference evidence="2" key="1">
    <citation type="submission" date="2022-04" db="EMBL/GenBank/DDBJ databases">
        <authorList>
            <person name="Forde T."/>
        </authorList>
    </citation>
    <scope>NUCLEOTIDE SEQUENCE</scope>
    <source>
        <strain evidence="2">A18Y016a</strain>
        <strain evidence="1">A18Y020d</strain>
    </source>
</reference>
<evidence type="ECO:0000313" key="1">
    <source>
        <dbReference type="EMBL" id="CAH2761838.1"/>
    </source>
</evidence>